<gene>
    <name evidence="8" type="ORF">KCG34_25185</name>
</gene>
<dbReference type="RefSeq" id="WP_211938333.1">
    <property type="nucleotide sequence ID" value="NZ_CP073078.1"/>
</dbReference>
<keyword evidence="3 6" id="KW-0812">Transmembrane</keyword>
<evidence type="ECO:0000256" key="3">
    <source>
        <dbReference type="ARBA" id="ARBA00022692"/>
    </source>
</evidence>
<evidence type="ECO:0000256" key="5">
    <source>
        <dbReference type="ARBA" id="ARBA00023136"/>
    </source>
</evidence>
<comment type="subcellular location">
    <subcellularLocation>
        <location evidence="1">Membrane</location>
        <topology evidence="1">Multi-pass membrane protein</topology>
    </subcellularLocation>
</comment>
<keyword evidence="5 6" id="KW-0472">Membrane</keyword>
<reference evidence="8" key="1">
    <citation type="submission" date="2021-04" db="EMBL/GenBank/DDBJ databases">
        <title>The complete genome sequence of Caulobacter sp. S6.</title>
        <authorList>
            <person name="Tang Y."/>
            <person name="Ouyang W."/>
            <person name="Liu Q."/>
            <person name="Huang B."/>
            <person name="Guo Z."/>
            <person name="Lei P."/>
        </authorList>
    </citation>
    <scope>NUCLEOTIDE SEQUENCE</scope>
    <source>
        <strain evidence="8">S6</strain>
    </source>
</reference>
<keyword evidence="9" id="KW-1185">Reference proteome</keyword>
<dbReference type="InterPro" id="IPR051401">
    <property type="entry name" value="GtrA_CellWall_Glycosyl"/>
</dbReference>
<evidence type="ECO:0000256" key="6">
    <source>
        <dbReference type="SAM" id="Phobius"/>
    </source>
</evidence>
<evidence type="ECO:0000259" key="7">
    <source>
        <dbReference type="Pfam" id="PF04138"/>
    </source>
</evidence>
<protein>
    <submittedName>
        <fullName evidence="8">GtrA family protein</fullName>
    </submittedName>
</protein>
<dbReference type="Pfam" id="PF04138">
    <property type="entry name" value="GtrA_DPMS_TM"/>
    <property type="match status" value="1"/>
</dbReference>
<evidence type="ECO:0000256" key="2">
    <source>
        <dbReference type="ARBA" id="ARBA00009399"/>
    </source>
</evidence>
<sequence>MRRGREFGLVVKFTGVSLIGFVVDLTVLQSLLWAGLEPAWARVISLICAMHMTFVINGLHVFKGLDRRCWRRQWASYLLTNGFGNFCNYWIFVTLVSTHWPLVSTPPVGVVAGSACAWAINYLANRFLVFPQRLDGLRACDADGQAMGRAARR</sequence>
<dbReference type="Proteomes" id="UP000676409">
    <property type="component" value="Chromosome"/>
</dbReference>
<proteinExistence type="inferred from homology"/>
<organism evidence="8 9">
    <name type="scientific">Phenylobacterium montanum</name>
    <dbReference type="NCBI Taxonomy" id="2823693"/>
    <lineage>
        <taxon>Bacteria</taxon>
        <taxon>Pseudomonadati</taxon>
        <taxon>Pseudomonadota</taxon>
        <taxon>Alphaproteobacteria</taxon>
        <taxon>Caulobacterales</taxon>
        <taxon>Caulobacteraceae</taxon>
        <taxon>Phenylobacterium</taxon>
    </lineage>
</organism>
<dbReference type="PANTHER" id="PTHR38459:SF1">
    <property type="entry name" value="PROPHAGE BACTOPRENOL-LINKED GLUCOSE TRANSLOCASE HOMOLOG"/>
    <property type="match status" value="1"/>
</dbReference>
<dbReference type="PANTHER" id="PTHR38459">
    <property type="entry name" value="PROPHAGE BACTOPRENOL-LINKED GLUCOSE TRANSLOCASE HOMOLOG"/>
    <property type="match status" value="1"/>
</dbReference>
<evidence type="ECO:0000313" key="9">
    <source>
        <dbReference type="Proteomes" id="UP000676409"/>
    </source>
</evidence>
<evidence type="ECO:0000256" key="4">
    <source>
        <dbReference type="ARBA" id="ARBA00022989"/>
    </source>
</evidence>
<keyword evidence="4 6" id="KW-1133">Transmembrane helix</keyword>
<dbReference type="AlphaFoldDB" id="A0A975G0G9"/>
<dbReference type="GO" id="GO:0000271">
    <property type="term" value="P:polysaccharide biosynthetic process"/>
    <property type="evidence" value="ECO:0007669"/>
    <property type="project" value="InterPro"/>
</dbReference>
<feature type="transmembrane region" description="Helical" evidence="6">
    <location>
        <begin position="74"/>
        <end position="92"/>
    </location>
</feature>
<feature type="domain" description="GtrA/DPMS transmembrane" evidence="7">
    <location>
        <begin position="12"/>
        <end position="130"/>
    </location>
</feature>
<feature type="transmembrane region" description="Helical" evidence="6">
    <location>
        <begin position="104"/>
        <end position="124"/>
    </location>
</feature>
<dbReference type="EMBL" id="CP073078">
    <property type="protein sequence ID" value="QUD88282.1"/>
    <property type="molecule type" value="Genomic_DNA"/>
</dbReference>
<dbReference type="GO" id="GO:0005886">
    <property type="term" value="C:plasma membrane"/>
    <property type="evidence" value="ECO:0007669"/>
    <property type="project" value="TreeGrafter"/>
</dbReference>
<accession>A0A975G0G9</accession>
<evidence type="ECO:0000256" key="1">
    <source>
        <dbReference type="ARBA" id="ARBA00004141"/>
    </source>
</evidence>
<evidence type="ECO:0000313" key="8">
    <source>
        <dbReference type="EMBL" id="QUD88282.1"/>
    </source>
</evidence>
<name>A0A975G0G9_9CAUL</name>
<comment type="similarity">
    <text evidence="2">Belongs to the GtrA family.</text>
</comment>
<feature type="transmembrane region" description="Helical" evidence="6">
    <location>
        <begin position="7"/>
        <end position="33"/>
    </location>
</feature>
<feature type="transmembrane region" description="Helical" evidence="6">
    <location>
        <begin position="39"/>
        <end position="62"/>
    </location>
</feature>
<dbReference type="InterPro" id="IPR007267">
    <property type="entry name" value="GtrA_DPMS_TM"/>
</dbReference>
<dbReference type="KEGG" id="caul:KCG34_25185"/>